<dbReference type="EMBL" id="JBHSJF010000006">
    <property type="protein sequence ID" value="MFC5069182.1"/>
    <property type="molecule type" value="Genomic_DNA"/>
</dbReference>
<protein>
    <submittedName>
        <fullName evidence="2">PhzF family phenazine biosynthesis protein</fullName>
    </submittedName>
</protein>
<comment type="caution">
    <text evidence="2">The sequence shown here is derived from an EMBL/GenBank/DDBJ whole genome shotgun (WGS) entry which is preliminary data.</text>
</comment>
<dbReference type="Gene3D" id="3.10.310.10">
    <property type="entry name" value="Diaminopimelate Epimerase, Chain A, domain 1"/>
    <property type="match status" value="2"/>
</dbReference>
<dbReference type="PANTHER" id="PTHR13774">
    <property type="entry name" value="PHENAZINE BIOSYNTHESIS PROTEIN"/>
    <property type="match status" value="1"/>
</dbReference>
<keyword evidence="3" id="KW-1185">Reference proteome</keyword>
<reference evidence="3" key="1">
    <citation type="journal article" date="2019" name="Int. J. Syst. Evol. Microbiol.">
        <title>The Global Catalogue of Microorganisms (GCM) 10K type strain sequencing project: providing services to taxonomists for standard genome sequencing and annotation.</title>
        <authorList>
            <consortium name="The Broad Institute Genomics Platform"/>
            <consortium name="The Broad Institute Genome Sequencing Center for Infectious Disease"/>
            <person name="Wu L."/>
            <person name="Ma J."/>
        </authorList>
    </citation>
    <scope>NUCLEOTIDE SEQUENCE [LARGE SCALE GENOMIC DNA]</scope>
    <source>
        <strain evidence="3">CGMCC 1.16444</strain>
    </source>
</reference>
<dbReference type="SUPFAM" id="SSF54506">
    <property type="entry name" value="Diaminopimelate epimerase-like"/>
    <property type="match status" value="1"/>
</dbReference>
<dbReference type="Pfam" id="PF02567">
    <property type="entry name" value="PhzC-PhzF"/>
    <property type="match status" value="1"/>
</dbReference>
<dbReference type="RefSeq" id="WP_114957695.1">
    <property type="nucleotide sequence ID" value="NZ_JBHSJF010000006.1"/>
</dbReference>
<comment type="similarity">
    <text evidence="1">Belongs to the PhzF family.</text>
</comment>
<evidence type="ECO:0000313" key="3">
    <source>
        <dbReference type="Proteomes" id="UP001595796"/>
    </source>
</evidence>
<sequence length="302" mass="31755">MKSRRFVTLDVFTDKRFTGNQLAVVLDSEGLETEAMQAIAREFNLSETVFVQPPQDSVNLSAVRIFMPGGELPFAGHPTVGSAVLLAMLNKASIGHDLNFTIEEKIGLVPCTVRLSASDTGRARFELPKLPYEAGEAAPAADIAEALGLDASDIGFGNHVPSRFGVGAPFTFVPLKSRDALDRAAIHAQHWAKAFGTDSHNAAHLYTPGGVSPDASFDTRMFAPGMGVTEDPATGSAAASFAGVLMKFQPSGNGQHTYVIEQGRVMGRPSRIVLGLDVWDGALTGGTIGGEAVVVSEGTITA</sequence>
<dbReference type="NCBIfam" id="TIGR00654">
    <property type="entry name" value="PhzF_family"/>
    <property type="match status" value="1"/>
</dbReference>
<dbReference type="PANTHER" id="PTHR13774:SF32">
    <property type="entry name" value="ANTISENSE-ENHANCING SEQUENCE 1"/>
    <property type="match status" value="1"/>
</dbReference>
<dbReference type="InterPro" id="IPR003719">
    <property type="entry name" value="Phenazine_PhzF-like"/>
</dbReference>
<evidence type="ECO:0000313" key="2">
    <source>
        <dbReference type="EMBL" id="MFC5069182.1"/>
    </source>
</evidence>
<dbReference type="Proteomes" id="UP001595796">
    <property type="component" value="Unassembled WGS sequence"/>
</dbReference>
<proteinExistence type="inferred from homology"/>
<dbReference type="PIRSF" id="PIRSF016184">
    <property type="entry name" value="PhzC_PhzF"/>
    <property type="match status" value="1"/>
</dbReference>
<gene>
    <name evidence="2" type="ORF">ACFPFW_14285</name>
</gene>
<evidence type="ECO:0000256" key="1">
    <source>
        <dbReference type="ARBA" id="ARBA00008270"/>
    </source>
</evidence>
<name>A0ABV9Z4W5_9HYPH</name>
<organism evidence="2 3">
    <name type="scientific">Flaviflagellibacter deserti</name>
    <dbReference type="NCBI Taxonomy" id="2267266"/>
    <lineage>
        <taxon>Bacteria</taxon>
        <taxon>Pseudomonadati</taxon>
        <taxon>Pseudomonadota</taxon>
        <taxon>Alphaproteobacteria</taxon>
        <taxon>Hyphomicrobiales</taxon>
        <taxon>Flaviflagellibacter</taxon>
    </lineage>
</organism>
<accession>A0ABV9Z4W5</accession>